<dbReference type="Proteomes" id="UP000607653">
    <property type="component" value="Unassembled WGS sequence"/>
</dbReference>
<organism evidence="1 2">
    <name type="scientific">Nelumbo nucifera</name>
    <name type="common">Sacred lotus</name>
    <dbReference type="NCBI Taxonomy" id="4432"/>
    <lineage>
        <taxon>Eukaryota</taxon>
        <taxon>Viridiplantae</taxon>
        <taxon>Streptophyta</taxon>
        <taxon>Embryophyta</taxon>
        <taxon>Tracheophyta</taxon>
        <taxon>Spermatophyta</taxon>
        <taxon>Magnoliopsida</taxon>
        <taxon>Proteales</taxon>
        <taxon>Nelumbonaceae</taxon>
        <taxon>Nelumbo</taxon>
    </lineage>
</organism>
<reference evidence="1 2" key="1">
    <citation type="journal article" date="2020" name="Mol. Biol. Evol.">
        <title>Distinct Expression and Methylation Patterns for Genes with Different Fates following a Single Whole-Genome Duplication in Flowering Plants.</title>
        <authorList>
            <person name="Shi T."/>
            <person name="Rahmani R.S."/>
            <person name="Gugger P.F."/>
            <person name="Wang M."/>
            <person name="Li H."/>
            <person name="Zhang Y."/>
            <person name="Li Z."/>
            <person name="Wang Q."/>
            <person name="Van de Peer Y."/>
            <person name="Marchal K."/>
            <person name="Chen J."/>
        </authorList>
    </citation>
    <scope>NUCLEOTIDE SEQUENCE [LARGE SCALE GENOMIC DNA]</scope>
    <source>
        <tissue evidence="1">Leaf</tissue>
    </source>
</reference>
<dbReference type="EMBL" id="DUZY01000002">
    <property type="protein sequence ID" value="DAD29528.1"/>
    <property type="molecule type" value="Genomic_DNA"/>
</dbReference>
<accession>A0A822YJI5</accession>
<sequence length="103" mass="11675">MHDTIGDLALRITTSSPSPLSGCSFFVRANARLVEFPIDEEEYWREANKISLMNNDISCLPERPELSSTLSTLLPLKNKHLEIISVSTYPGLIFRNDRHLFPS</sequence>
<dbReference type="AlphaFoldDB" id="A0A822YJI5"/>
<keyword evidence="2" id="KW-1185">Reference proteome</keyword>
<comment type="caution">
    <text evidence="1">The sequence shown here is derived from an EMBL/GenBank/DDBJ whole genome shotgun (WGS) entry which is preliminary data.</text>
</comment>
<gene>
    <name evidence="1" type="ORF">HUJ06_030996</name>
</gene>
<name>A0A822YJI5_NELNU</name>
<proteinExistence type="predicted"/>
<protein>
    <submittedName>
        <fullName evidence="1">Uncharacterized protein</fullName>
    </submittedName>
</protein>
<evidence type="ECO:0000313" key="2">
    <source>
        <dbReference type="Proteomes" id="UP000607653"/>
    </source>
</evidence>
<evidence type="ECO:0000313" key="1">
    <source>
        <dbReference type="EMBL" id="DAD29528.1"/>
    </source>
</evidence>